<evidence type="ECO:0000313" key="3">
    <source>
        <dbReference type="Proteomes" id="UP000229317"/>
    </source>
</evidence>
<dbReference type="Proteomes" id="UP000229317">
    <property type="component" value="Unassembled WGS sequence"/>
</dbReference>
<name>A0A2H0KTP3_9BACT</name>
<protein>
    <submittedName>
        <fullName evidence="2">Uncharacterized protein</fullName>
    </submittedName>
</protein>
<sequence length="65" mass="7214">MKKTNRKFFLTLLLLIIGSILMGAITKFFTQSIIGGILIAIAMFIGEGLIIYDFAYRDQGITNLA</sequence>
<keyword evidence="1" id="KW-0812">Transmembrane</keyword>
<keyword evidence="1" id="KW-1133">Transmembrane helix</keyword>
<organism evidence="2 3">
    <name type="scientific">Candidatus Portnoybacteria bacterium CG11_big_fil_rev_8_21_14_0_20_40_15</name>
    <dbReference type="NCBI Taxonomy" id="1974817"/>
    <lineage>
        <taxon>Bacteria</taxon>
        <taxon>Candidatus Portnoyibacteriota</taxon>
    </lineage>
</organism>
<dbReference type="EMBL" id="PCVO01000010">
    <property type="protein sequence ID" value="PIQ75531.1"/>
    <property type="molecule type" value="Genomic_DNA"/>
</dbReference>
<evidence type="ECO:0000313" key="2">
    <source>
        <dbReference type="EMBL" id="PIQ75531.1"/>
    </source>
</evidence>
<comment type="caution">
    <text evidence="2">The sequence shown here is derived from an EMBL/GenBank/DDBJ whole genome shotgun (WGS) entry which is preliminary data.</text>
</comment>
<feature type="transmembrane region" description="Helical" evidence="1">
    <location>
        <begin position="33"/>
        <end position="55"/>
    </location>
</feature>
<dbReference type="AlphaFoldDB" id="A0A2H0KTP3"/>
<gene>
    <name evidence="2" type="ORF">COV84_00710</name>
</gene>
<accession>A0A2H0KTP3</accession>
<evidence type="ECO:0000256" key="1">
    <source>
        <dbReference type="SAM" id="Phobius"/>
    </source>
</evidence>
<keyword evidence="1" id="KW-0472">Membrane</keyword>
<proteinExistence type="predicted"/>
<reference evidence="2 3" key="1">
    <citation type="submission" date="2017-09" db="EMBL/GenBank/DDBJ databases">
        <title>Depth-based differentiation of microbial function through sediment-hosted aquifers and enrichment of novel symbionts in the deep terrestrial subsurface.</title>
        <authorList>
            <person name="Probst A.J."/>
            <person name="Ladd B."/>
            <person name="Jarett J.K."/>
            <person name="Geller-Mcgrath D.E."/>
            <person name="Sieber C.M."/>
            <person name="Emerson J.B."/>
            <person name="Anantharaman K."/>
            <person name="Thomas B.C."/>
            <person name="Malmstrom R."/>
            <person name="Stieglmeier M."/>
            <person name="Klingl A."/>
            <person name="Woyke T."/>
            <person name="Ryan C.M."/>
            <person name="Banfield J.F."/>
        </authorList>
    </citation>
    <scope>NUCLEOTIDE SEQUENCE [LARGE SCALE GENOMIC DNA]</scope>
    <source>
        <strain evidence="2">CG11_big_fil_rev_8_21_14_0_20_40_15</strain>
    </source>
</reference>